<dbReference type="SUPFAM" id="SSF56436">
    <property type="entry name" value="C-type lectin-like"/>
    <property type="match status" value="1"/>
</dbReference>
<name>A0A2T1HPM5_9HYPH</name>
<dbReference type="EMBL" id="PVZS01000023">
    <property type="protein sequence ID" value="PSC03604.1"/>
    <property type="molecule type" value="Genomic_DNA"/>
</dbReference>
<dbReference type="InterPro" id="IPR016187">
    <property type="entry name" value="CTDL_fold"/>
</dbReference>
<dbReference type="Proteomes" id="UP000239772">
    <property type="component" value="Unassembled WGS sequence"/>
</dbReference>
<dbReference type="OrthoDB" id="9768004at2"/>
<dbReference type="InterPro" id="IPR042095">
    <property type="entry name" value="SUMF_sf"/>
</dbReference>
<dbReference type="PANTHER" id="PTHR23150">
    <property type="entry name" value="SULFATASE MODIFYING FACTOR 1, 2"/>
    <property type="match status" value="1"/>
</dbReference>
<sequence>MCADMARRPLRHGWTVLAALALVASSWCGAVAQTRRPAEAPRAAQPADDGLETRFWNVIKDRNVAADFRTYLDAYPNGRYAAQARARLKALAPKAAEEPVAPAPVPSQPPAPSRAAEGPALVQDCETCPQLVLVRPGAFVMGSAERFPFEAPAHPVTLHKPFLIGQREVTFEEWDACVADGGCAYAAPDRGAGRGARPASNLDWDDAQQYVAWLSRKTGKSYRLPTEAEWEFAARGGTTTSYYWGGSMEKGHAHCTGCNGPEPADNAVETGRYPPNPLGLYDVSGNVAEWVQDCWNDSYRGAPSDGSAWVKPRCQERVLRGGSFNNDPRYVRSASRYKYDYDVRFYANGLRVARDP</sequence>
<feature type="chain" id="PRO_5015691717" description="Sulfatase-modifying factor enzyme-like domain-containing protein" evidence="1">
    <location>
        <begin position="33"/>
        <end position="356"/>
    </location>
</feature>
<comment type="caution">
    <text evidence="3">The sequence shown here is derived from an EMBL/GenBank/DDBJ whole genome shotgun (WGS) entry which is preliminary data.</text>
</comment>
<evidence type="ECO:0000256" key="1">
    <source>
        <dbReference type="SAM" id="SignalP"/>
    </source>
</evidence>
<feature type="domain" description="Sulfatase-modifying factor enzyme-like" evidence="2">
    <location>
        <begin position="128"/>
        <end position="354"/>
    </location>
</feature>
<dbReference type="Gene3D" id="3.90.1580.10">
    <property type="entry name" value="paralog of FGE (formylglycine-generating enzyme)"/>
    <property type="match status" value="1"/>
</dbReference>
<dbReference type="GO" id="GO:0120147">
    <property type="term" value="F:formylglycine-generating oxidase activity"/>
    <property type="evidence" value="ECO:0007669"/>
    <property type="project" value="TreeGrafter"/>
</dbReference>
<accession>A0A2T1HPM5</accession>
<dbReference type="PANTHER" id="PTHR23150:SF35">
    <property type="entry name" value="BLL6746 PROTEIN"/>
    <property type="match status" value="1"/>
</dbReference>
<proteinExistence type="predicted"/>
<evidence type="ECO:0000313" key="4">
    <source>
        <dbReference type="Proteomes" id="UP000239772"/>
    </source>
</evidence>
<keyword evidence="4" id="KW-1185">Reference proteome</keyword>
<dbReference type="Pfam" id="PF03781">
    <property type="entry name" value="FGE-sulfatase"/>
    <property type="match status" value="1"/>
</dbReference>
<evidence type="ECO:0000313" key="3">
    <source>
        <dbReference type="EMBL" id="PSC03604.1"/>
    </source>
</evidence>
<dbReference type="InterPro" id="IPR005532">
    <property type="entry name" value="SUMF_dom"/>
</dbReference>
<keyword evidence="1" id="KW-0732">Signal</keyword>
<evidence type="ECO:0000259" key="2">
    <source>
        <dbReference type="Pfam" id="PF03781"/>
    </source>
</evidence>
<dbReference type="InterPro" id="IPR051043">
    <property type="entry name" value="Sulfatase_Mod_Factor_Kinase"/>
</dbReference>
<gene>
    <name evidence="3" type="ORF">SLNSH_18375</name>
</gene>
<organism evidence="3 4">
    <name type="scientific">Alsobacter soli</name>
    <dbReference type="NCBI Taxonomy" id="2109933"/>
    <lineage>
        <taxon>Bacteria</taxon>
        <taxon>Pseudomonadati</taxon>
        <taxon>Pseudomonadota</taxon>
        <taxon>Alphaproteobacteria</taxon>
        <taxon>Hyphomicrobiales</taxon>
        <taxon>Alsobacteraceae</taxon>
        <taxon>Alsobacter</taxon>
    </lineage>
</organism>
<reference evidence="4" key="1">
    <citation type="submission" date="2018-03" db="EMBL/GenBank/DDBJ databases">
        <authorList>
            <person name="Sun L."/>
            <person name="Liu H."/>
            <person name="Chen W."/>
            <person name="Huang K."/>
            <person name="Liu W."/>
            <person name="Gao X."/>
        </authorList>
    </citation>
    <scope>NUCLEOTIDE SEQUENCE [LARGE SCALE GENOMIC DNA]</scope>
    <source>
        <strain evidence="4">SH9</strain>
    </source>
</reference>
<protein>
    <recommendedName>
        <fullName evidence="2">Sulfatase-modifying factor enzyme-like domain-containing protein</fullName>
    </recommendedName>
</protein>
<feature type="signal peptide" evidence="1">
    <location>
        <begin position="1"/>
        <end position="32"/>
    </location>
</feature>
<dbReference type="AlphaFoldDB" id="A0A2T1HPM5"/>